<dbReference type="Proteomes" id="UP001500506">
    <property type="component" value="Unassembled WGS sequence"/>
</dbReference>
<proteinExistence type="predicted"/>
<evidence type="ECO:0000256" key="2">
    <source>
        <dbReference type="SAM" id="Phobius"/>
    </source>
</evidence>
<keyword evidence="2" id="KW-0812">Transmembrane</keyword>
<gene>
    <name evidence="3" type="ORF">GCM10009747_33970</name>
</gene>
<sequence length="130" mass="13899">MDVQARPEGAGAPDAPDVLGARRDRGSLAGTAAVLVVIALQIAIPLVALLQPPPQKFGFQMYSGLGAVTATVIDVDGREHTVTEFDQLMGKYRPDIDWLPLLPEALCESFIDAVDVRVEQSGRVRSIECG</sequence>
<keyword evidence="2" id="KW-0472">Membrane</keyword>
<organism evidence="3 4">
    <name type="scientific">Agromyces humatus</name>
    <dbReference type="NCBI Taxonomy" id="279573"/>
    <lineage>
        <taxon>Bacteria</taxon>
        <taxon>Bacillati</taxon>
        <taxon>Actinomycetota</taxon>
        <taxon>Actinomycetes</taxon>
        <taxon>Micrococcales</taxon>
        <taxon>Microbacteriaceae</taxon>
        <taxon>Agromyces</taxon>
    </lineage>
</organism>
<evidence type="ECO:0000313" key="3">
    <source>
        <dbReference type="EMBL" id="GAA1769969.1"/>
    </source>
</evidence>
<keyword evidence="4" id="KW-1185">Reference proteome</keyword>
<accession>A0ABN2L054</accession>
<evidence type="ECO:0000313" key="4">
    <source>
        <dbReference type="Proteomes" id="UP001500506"/>
    </source>
</evidence>
<name>A0ABN2L054_9MICO</name>
<protein>
    <submittedName>
        <fullName evidence="3">Uncharacterized protein</fullName>
    </submittedName>
</protein>
<evidence type="ECO:0000256" key="1">
    <source>
        <dbReference type="SAM" id="MobiDB-lite"/>
    </source>
</evidence>
<keyword evidence="2" id="KW-1133">Transmembrane helix</keyword>
<feature type="transmembrane region" description="Helical" evidence="2">
    <location>
        <begin position="28"/>
        <end position="50"/>
    </location>
</feature>
<reference evidence="3 4" key="1">
    <citation type="journal article" date="2019" name="Int. J. Syst. Evol. Microbiol.">
        <title>The Global Catalogue of Microorganisms (GCM) 10K type strain sequencing project: providing services to taxonomists for standard genome sequencing and annotation.</title>
        <authorList>
            <consortium name="The Broad Institute Genomics Platform"/>
            <consortium name="The Broad Institute Genome Sequencing Center for Infectious Disease"/>
            <person name="Wu L."/>
            <person name="Ma J."/>
        </authorList>
    </citation>
    <scope>NUCLEOTIDE SEQUENCE [LARGE SCALE GENOMIC DNA]</scope>
    <source>
        <strain evidence="3 4">JCM 14319</strain>
    </source>
</reference>
<comment type="caution">
    <text evidence="3">The sequence shown here is derived from an EMBL/GenBank/DDBJ whole genome shotgun (WGS) entry which is preliminary data.</text>
</comment>
<dbReference type="EMBL" id="BAAANH010000008">
    <property type="protein sequence ID" value="GAA1769969.1"/>
    <property type="molecule type" value="Genomic_DNA"/>
</dbReference>
<feature type="region of interest" description="Disordered" evidence="1">
    <location>
        <begin position="1"/>
        <end position="20"/>
    </location>
</feature>